<evidence type="ECO:0000313" key="1">
    <source>
        <dbReference type="EMBL" id="KAI8419829.1"/>
    </source>
</evidence>
<protein>
    <submittedName>
        <fullName evidence="1">Uncharacterized protein</fullName>
    </submittedName>
</protein>
<dbReference type="Proteomes" id="UP001064048">
    <property type="component" value="Chromosome 14"/>
</dbReference>
<gene>
    <name evidence="1" type="ORF">MSG28_008466</name>
</gene>
<proteinExistence type="predicted"/>
<reference evidence="1 2" key="1">
    <citation type="journal article" date="2022" name="Genome Biol. Evol.">
        <title>The Spruce Budworm Genome: Reconstructing the Evolutionary History of Antifreeze Proteins.</title>
        <authorList>
            <person name="Beliveau C."/>
            <person name="Gagne P."/>
            <person name="Picq S."/>
            <person name="Vernygora O."/>
            <person name="Keeling C.I."/>
            <person name="Pinkney K."/>
            <person name="Doucet D."/>
            <person name="Wen F."/>
            <person name="Johnston J.S."/>
            <person name="Maaroufi H."/>
            <person name="Boyle B."/>
            <person name="Laroche J."/>
            <person name="Dewar K."/>
            <person name="Juretic N."/>
            <person name="Blackburn G."/>
            <person name="Nisole A."/>
            <person name="Brunet B."/>
            <person name="Brandao M."/>
            <person name="Lumley L."/>
            <person name="Duan J."/>
            <person name="Quan G."/>
            <person name="Lucarotti C.J."/>
            <person name="Roe A.D."/>
            <person name="Sperling F.A.H."/>
            <person name="Levesque R.C."/>
            <person name="Cusson M."/>
        </authorList>
    </citation>
    <scope>NUCLEOTIDE SEQUENCE [LARGE SCALE GENOMIC DNA]</scope>
    <source>
        <strain evidence="1">Glfc:IPQL:Cfum</strain>
    </source>
</reference>
<accession>A0ACC0J5X1</accession>
<sequence length="315" mass="36538">MCLTEWLRLRDYKSGRPREIFGKEIPAWVWEAYQVIGVFLFGVACQQLTTDIAKYTIGRLRPHFFDFYIHKRFTWRGSKLLRHGLQFVLVMLAWYTVMTRVSDYKHHWSDVMAGFSVGLLYAVIVYNLHEMAQDKLIWKIVLDFAILLCVGAPLLAFVIWGEAPKVGFFEDDRSLRLPYKEETISETWLAAVVIIEFVRDRKGRSVGEKFLCGSLIPGWLWESYITIGVFTFGAACQQLTAEGYIQEYTCSNTEISENRISQMRLSFPSAHASFAMYVAVFWIIPFILKPKRYVPSAWQDSAPQENMLPRPVLAR</sequence>
<dbReference type="EMBL" id="CM046114">
    <property type="protein sequence ID" value="KAI8419829.1"/>
    <property type="molecule type" value="Genomic_DNA"/>
</dbReference>
<organism evidence="1 2">
    <name type="scientific">Choristoneura fumiferana</name>
    <name type="common">Spruce budworm moth</name>
    <name type="synonym">Archips fumiferana</name>
    <dbReference type="NCBI Taxonomy" id="7141"/>
    <lineage>
        <taxon>Eukaryota</taxon>
        <taxon>Metazoa</taxon>
        <taxon>Ecdysozoa</taxon>
        <taxon>Arthropoda</taxon>
        <taxon>Hexapoda</taxon>
        <taxon>Insecta</taxon>
        <taxon>Pterygota</taxon>
        <taxon>Neoptera</taxon>
        <taxon>Endopterygota</taxon>
        <taxon>Lepidoptera</taxon>
        <taxon>Glossata</taxon>
        <taxon>Ditrysia</taxon>
        <taxon>Tortricoidea</taxon>
        <taxon>Tortricidae</taxon>
        <taxon>Tortricinae</taxon>
        <taxon>Choristoneura</taxon>
    </lineage>
</organism>
<keyword evidence="2" id="KW-1185">Reference proteome</keyword>
<evidence type="ECO:0000313" key="2">
    <source>
        <dbReference type="Proteomes" id="UP001064048"/>
    </source>
</evidence>
<comment type="caution">
    <text evidence="1">The sequence shown here is derived from an EMBL/GenBank/DDBJ whole genome shotgun (WGS) entry which is preliminary data.</text>
</comment>
<name>A0ACC0J5X1_CHOFU</name>